<reference evidence="1 2" key="1">
    <citation type="journal article" date="2021" name="Hortic Res">
        <title>High-quality reference genome and annotation aids understanding of berry development for evergreen blueberry (Vaccinium darrowii).</title>
        <authorList>
            <person name="Yu J."/>
            <person name="Hulse-Kemp A.M."/>
            <person name="Babiker E."/>
            <person name="Staton M."/>
        </authorList>
    </citation>
    <scope>NUCLEOTIDE SEQUENCE [LARGE SCALE GENOMIC DNA]</scope>
    <source>
        <strain evidence="2">cv. NJ 8807/NJ 8810</strain>
        <tissue evidence="1">Young leaf</tissue>
    </source>
</reference>
<gene>
    <name evidence="1" type="ORF">Vadar_027157</name>
</gene>
<dbReference type="Proteomes" id="UP000828048">
    <property type="component" value="Chromosome 1"/>
</dbReference>
<keyword evidence="2" id="KW-1185">Reference proteome</keyword>
<dbReference type="EMBL" id="CM037151">
    <property type="protein sequence ID" value="KAH7844358.1"/>
    <property type="molecule type" value="Genomic_DNA"/>
</dbReference>
<comment type="caution">
    <text evidence="1">The sequence shown here is derived from an EMBL/GenBank/DDBJ whole genome shotgun (WGS) entry which is preliminary data.</text>
</comment>
<sequence>MPSKTIPGIRNLRAVSAAHGRCLSTIMHVGSGSSRSNNCSNGCRSMFIATKNLLIKSGEVTFSSVSQPIGKPASAEGNGRLTRRTGRPEAAARSMVWWNLAAMRGVVMIVTVGPCWANNFAMSMIGMKWPGAIKGNRTK</sequence>
<proteinExistence type="predicted"/>
<protein>
    <submittedName>
        <fullName evidence="1">Uncharacterized protein</fullName>
    </submittedName>
</protein>
<evidence type="ECO:0000313" key="1">
    <source>
        <dbReference type="EMBL" id="KAH7844358.1"/>
    </source>
</evidence>
<evidence type="ECO:0000313" key="2">
    <source>
        <dbReference type="Proteomes" id="UP000828048"/>
    </source>
</evidence>
<organism evidence="1 2">
    <name type="scientific">Vaccinium darrowii</name>
    <dbReference type="NCBI Taxonomy" id="229202"/>
    <lineage>
        <taxon>Eukaryota</taxon>
        <taxon>Viridiplantae</taxon>
        <taxon>Streptophyta</taxon>
        <taxon>Embryophyta</taxon>
        <taxon>Tracheophyta</taxon>
        <taxon>Spermatophyta</taxon>
        <taxon>Magnoliopsida</taxon>
        <taxon>eudicotyledons</taxon>
        <taxon>Gunneridae</taxon>
        <taxon>Pentapetalae</taxon>
        <taxon>asterids</taxon>
        <taxon>Ericales</taxon>
        <taxon>Ericaceae</taxon>
        <taxon>Vaccinioideae</taxon>
        <taxon>Vaccinieae</taxon>
        <taxon>Vaccinium</taxon>
    </lineage>
</organism>
<accession>A0ACB7XUA9</accession>
<name>A0ACB7XUA9_9ERIC</name>